<evidence type="ECO:0000256" key="1">
    <source>
        <dbReference type="SAM" id="Phobius"/>
    </source>
</evidence>
<keyword evidence="1" id="KW-0472">Membrane</keyword>
<comment type="caution">
    <text evidence="2">The sequence shown here is derived from an EMBL/GenBank/DDBJ whole genome shotgun (WGS) entry which is preliminary data.</text>
</comment>
<feature type="transmembrane region" description="Helical" evidence="1">
    <location>
        <begin position="47"/>
        <end position="67"/>
    </location>
</feature>
<keyword evidence="1" id="KW-0812">Transmembrane</keyword>
<dbReference type="Proteomes" id="UP000824089">
    <property type="component" value="Unassembled WGS sequence"/>
</dbReference>
<keyword evidence="1" id="KW-1133">Transmembrane helix</keyword>
<sequence length="72" mass="8307">MNFMRKFYRLIKQALPHLTLICAAALIVLLIVNYYNPLMNFLDNTTAHVLMYALCSLSILLAVKTIYTDLKK</sequence>
<gene>
    <name evidence="2" type="ORF">IAD50_09500</name>
</gene>
<evidence type="ECO:0000313" key="3">
    <source>
        <dbReference type="Proteomes" id="UP000824089"/>
    </source>
</evidence>
<feature type="transmembrane region" description="Helical" evidence="1">
    <location>
        <begin position="14"/>
        <end position="35"/>
    </location>
</feature>
<reference evidence="2" key="2">
    <citation type="journal article" date="2021" name="PeerJ">
        <title>Extensive microbial diversity within the chicken gut microbiome revealed by metagenomics and culture.</title>
        <authorList>
            <person name="Gilroy R."/>
            <person name="Ravi A."/>
            <person name="Getino M."/>
            <person name="Pursley I."/>
            <person name="Horton D.L."/>
            <person name="Alikhan N.F."/>
            <person name="Baker D."/>
            <person name="Gharbi K."/>
            <person name="Hall N."/>
            <person name="Watson M."/>
            <person name="Adriaenssens E.M."/>
            <person name="Foster-Nyarko E."/>
            <person name="Jarju S."/>
            <person name="Secka A."/>
            <person name="Antonio M."/>
            <person name="Oren A."/>
            <person name="Chaudhuri R.R."/>
            <person name="La Ragione R."/>
            <person name="Hildebrand F."/>
            <person name="Pallen M.J."/>
        </authorList>
    </citation>
    <scope>NUCLEOTIDE SEQUENCE</scope>
    <source>
        <strain evidence="2">CHK195-4489</strain>
    </source>
</reference>
<evidence type="ECO:0000313" key="2">
    <source>
        <dbReference type="EMBL" id="HIU30513.1"/>
    </source>
</evidence>
<reference evidence="2" key="1">
    <citation type="submission" date="2020-10" db="EMBL/GenBank/DDBJ databases">
        <authorList>
            <person name="Gilroy R."/>
        </authorList>
    </citation>
    <scope>NUCLEOTIDE SEQUENCE</scope>
    <source>
        <strain evidence="2">CHK195-4489</strain>
    </source>
</reference>
<dbReference type="AlphaFoldDB" id="A0A9D1IB18"/>
<dbReference type="EMBL" id="DVMM01000211">
    <property type="protein sequence ID" value="HIU30513.1"/>
    <property type="molecule type" value="Genomic_DNA"/>
</dbReference>
<name>A0A9D1IB18_9CLOT</name>
<organism evidence="2 3">
    <name type="scientific">Candidatus Egerieisoma faecipullorum</name>
    <dbReference type="NCBI Taxonomy" id="2840963"/>
    <lineage>
        <taxon>Bacteria</taxon>
        <taxon>Bacillati</taxon>
        <taxon>Bacillota</taxon>
        <taxon>Clostridia</taxon>
        <taxon>Eubacteriales</taxon>
        <taxon>Clostridiaceae</taxon>
        <taxon>Clostridiaceae incertae sedis</taxon>
        <taxon>Candidatus Egerieisoma</taxon>
    </lineage>
</organism>
<accession>A0A9D1IB18</accession>
<proteinExistence type="predicted"/>
<protein>
    <submittedName>
        <fullName evidence="2">Uncharacterized protein</fullName>
    </submittedName>
</protein>